<comment type="caution">
    <text evidence="2">The sequence shown here is derived from an EMBL/GenBank/DDBJ whole genome shotgun (WGS) entry which is preliminary data.</text>
</comment>
<feature type="region of interest" description="Disordered" evidence="1">
    <location>
        <begin position="83"/>
        <end position="143"/>
    </location>
</feature>
<reference evidence="2 3" key="1">
    <citation type="submission" date="2018-08" db="EMBL/GenBank/DDBJ databases">
        <title>Sequencing the genomes of 1000 actinobacteria strains.</title>
        <authorList>
            <person name="Klenk H.-P."/>
        </authorList>
    </citation>
    <scope>NUCLEOTIDE SEQUENCE [LARGE SCALE GENOMIC DNA]</scope>
    <source>
        <strain evidence="2 3">DSM 43927</strain>
    </source>
</reference>
<evidence type="ECO:0000313" key="2">
    <source>
        <dbReference type="EMBL" id="REF00519.1"/>
    </source>
</evidence>
<dbReference type="AlphaFoldDB" id="A0A3D9SXE6"/>
<organism evidence="2 3">
    <name type="scientific">Thermomonospora umbrina</name>
    <dbReference type="NCBI Taxonomy" id="111806"/>
    <lineage>
        <taxon>Bacteria</taxon>
        <taxon>Bacillati</taxon>
        <taxon>Actinomycetota</taxon>
        <taxon>Actinomycetes</taxon>
        <taxon>Streptosporangiales</taxon>
        <taxon>Thermomonosporaceae</taxon>
        <taxon>Thermomonospora</taxon>
    </lineage>
</organism>
<sequence length="258" mass="27082">MRGRPRSDVLGARVDVVRRRDSGRPQRGAGPCTAGMGDAAGCPMSRFSAAGRWWQVREKALPVRCALSHDGRLLGLVRYRPAGRGAGREQTLGRRRAGGAPGPSAAREDERPASAAGSARFASPPPGGDRPSGLRRRGRATGSYVWGSDQSALIRRLGAAILRGRDSEHRPAPHPPVRGMSSFGLSCVSVGGGSPGLGGVGPARRVNPARRLMGRRYEGRPLRGLAAPPRARWSLWATLRVEDRTAAGGAGTRAGGSP</sequence>
<protein>
    <submittedName>
        <fullName evidence="2">Uncharacterized protein</fullName>
    </submittedName>
</protein>
<gene>
    <name evidence="2" type="ORF">DFJ69_6063</name>
</gene>
<keyword evidence="3" id="KW-1185">Reference proteome</keyword>
<name>A0A3D9SXE6_9ACTN</name>
<evidence type="ECO:0000256" key="1">
    <source>
        <dbReference type="SAM" id="MobiDB-lite"/>
    </source>
</evidence>
<dbReference type="Proteomes" id="UP000256661">
    <property type="component" value="Unassembled WGS sequence"/>
</dbReference>
<evidence type="ECO:0000313" key="3">
    <source>
        <dbReference type="Proteomes" id="UP000256661"/>
    </source>
</evidence>
<proteinExistence type="predicted"/>
<dbReference type="EMBL" id="QTTT01000001">
    <property type="protein sequence ID" value="REF00519.1"/>
    <property type="molecule type" value="Genomic_DNA"/>
</dbReference>
<accession>A0A3D9SXE6</accession>